<dbReference type="AlphaFoldDB" id="A0A1C3N7F3"/>
<proteinExistence type="predicted"/>
<reference evidence="2" key="1">
    <citation type="submission" date="2016-06" db="EMBL/GenBank/DDBJ databases">
        <authorList>
            <person name="Varghese N."/>
            <person name="Submissions Spin"/>
        </authorList>
    </citation>
    <scope>NUCLEOTIDE SEQUENCE [LARGE SCALE GENOMIC DNA]</scope>
    <source>
        <strain evidence="2">DSM 45344</strain>
    </source>
</reference>
<gene>
    <name evidence="1" type="ORF">GA0070620_4070</name>
</gene>
<accession>A0A1C3N7F3</accession>
<keyword evidence="2" id="KW-1185">Reference proteome</keyword>
<organism evidence="1 2">
    <name type="scientific">Micromonospora krabiensis</name>
    <dbReference type="NCBI Taxonomy" id="307121"/>
    <lineage>
        <taxon>Bacteria</taxon>
        <taxon>Bacillati</taxon>
        <taxon>Actinomycetota</taxon>
        <taxon>Actinomycetes</taxon>
        <taxon>Micromonosporales</taxon>
        <taxon>Micromonosporaceae</taxon>
        <taxon>Micromonospora</taxon>
    </lineage>
</organism>
<evidence type="ECO:0000313" key="2">
    <source>
        <dbReference type="Proteomes" id="UP000199393"/>
    </source>
</evidence>
<dbReference type="Proteomes" id="UP000199393">
    <property type="component" value="Chromosome I"/>
</dbReference>
<evidence type="ECO:0000313" key="1">
    <source>
        <dbReference type="EMBL" id="SBV28524.1"/>
    </source>
</evidence>
<dbReference type="EMBL" id="LT598496">
    <property type="protein sequence ID" value="SBV28524.1"/>
    <property type="molecule type" value="Genomic_DNA"/>
</dbReference>
<dbReference type="PATRIC" id="fig|307121.4.peg.4161"/>
<protein>
    <submittedName>
        <fullName evidence="1">Uncharacterized protein</fullName>
    </submittedName>
</protein>
<sequence>MRSGAAALLVTALVGGVSWHFLDNLEVRLQEKVGDIVDVRESPLHESAVADAAEKVDRVLFRFEYDHLYQADKYAHSAGQHPDVTVLAVTGETHWQTGVALVLQVTGHGVEIGADGSVIKEGDERICFRLQLGPENDTRDDDIECPTGAAVPVTKDPSLTGIDDRLKSALQSAGSNENAVSAALVGLQLDPAIRQTVGARNGTVGVGLRASQYDCILARITSKGAELWRPAHRQLAPGEMSCTAETALSSAFGKYPH</sequence>
<name>A0A1C3N7F3_9ACTN</name>